<dbReference type="RefSeq" id="WP_330159499.1">
    <property type="nucleotide sequence ID" value="NZ_BAAAJA010000008.1"/>
</dbReference>
<dbReference type="InterPro" id="IPR003140">
    <property type="entry name" value="PLipase/COase/thioEstase"/>
</dbReference>
<dbReference type="SUPFAM" id="SSF53474">
    <property type="entry name" value="alpha/beta-Hydrolases"/>
    <property type="match status" value="1"/>
</dbReference>
<gene>
    <name evidence="4" type="ORF">Q8A49_18390</name>
</gene>
<proteinExistence type="predicted"/>
<dbReference type="Gene3D" id="3.40.50.1820">
    <property type="entry name" value="alpha/beta hydrolase"/>
    <property type="match status" value="1"/>
</dbReference>
<dbReference type="Pfam" id="PF02230">
    <property type="entry name" value="Abhydrolase_2"/>
    <property type="match status" value="1"/>
</dbReference>
<name>A0ABU7KT58_9ACTN</name>
<sequence length="210" mass="22273">MTATQDFVHVFEPATRPGAPTLLLLHGTGADEHDLLPLGRALSPGAALLSPRGRVSENGMNRWFRRLREGVFDVDDVVARSAELAGFVTAAARDYGLDPDRIVVSGFSNGANTGAALLLLHPRLLSGAALFAAGAPLQGREPDPVDLSGVRVFLGSGAADPVTTVDQARLLAAQLGDRGADVEAREHPGGHRLDPDVLAQARDWFERSRF</sequence>
<dbReference type="InterPro" id="IPR029058">
    <property type="entry name" value="AB_hydrolase_fold"/>
</dbReference>
<dbReference type="PANTHER" id="PTHR43037:SF5">
    <property type="entry name" value="FERULOYL ESTERASE"/>
    <property type="match status" value="1"/>
</dbReference>
<reference evidence="4 5" key="1">
    <citation type="submission" date="2023-07" db="EMBL/GenBank/DDBJ databases">
        <authorList>
            <person name="Girao M."/>
            <person name="Carvalho M.F."/>
        </authorList>
    </citation>
    <scope>NUCLEOTIDE SEQUENCE [LARGE SCALE GENOMIC DNA]</scope>
    <source>
        <strain evidence="4 5">66/93</strain>
    </source>
</reference>
<accession>A0ABU7KT58</accession>
<dbReference type="Proteomes" id="UP001348641">
    <property type="component" value="Unassembled WGS sequence"/>
</dbReference>
<feature type="domain" description="Phospholipase/carboxylesterase/thioesterase" evidence="3">
    <location>
        <begin position="13"/>
        <end position="204"/>
    </location>
</feature>
<evidence type="ECO:0000256" key="2">
    <source>
        <dbReference type="ARBA" id="ARBA00022801"/>
    </source>
</evidence>
<dbReference type="EMBL" id="JAUUCC010000047">
    <property type="protein sequence ID" value="MEE2052472.1"/>
    <property type="molecule type" value="Genomic_DNA"/>
</dbReference>
<organism evidence="4 5">
    <name type="scientific">Nocardiopsis tropica</name>
    <dbReference type="NCBI Taxonomy" id="109330"/>
    <lineage>
        <taxon>Bacteria</taxon>
        <taxon>Bacillati</taxon>
        <taxon>Actinomycetota</taxon>
        <taxon>Actinomycetes</taxon>
        <taxon>Streptosporangiales</taxon>
        <taxon>Nocardiopsidaceae</taxon>
        <taxon>Nocardiopsis</taxon>
    </lineage>
</organism>
<dbReference type="GO" id="GO:0016787">
    <property type="term" value="F:hydrolase activity"/>
    <property type="evidence" value="ECO:0007669"/>
    <property type="project" value="UniProtKB-KW"/>
</dbReference>
<keyword evidence="2 4" id="KW-0378">Hydrolase</keyword>
<evidence type="ECO:0000256" key="1">
    <source>
        <dbReference type="ARBA" id="ARBA00022729"/>
    </source>
</evidence>
<evidence type="ECO:0000259" key="3">
    <source>
        <dbReference type="Pfam" id="PF02230"/>
    </source>
</evidence>
<dbReference type="PANTHER" id="PTHR43037">
    <property type="entry name" value="UNNAMED PRODUCT-RELATED"/>
    <property type="match status" value="1"/>
</dbReference>
<evidence type="ECO:0000313" key="5">
    <source>
        <dbReference type="Proteomes" id="UP001348641"/>
    </source>
</evidence>
<dbReference type="InterPro" id="IPR050955">
    <property type="entry name" value="Plant_Biomass_Hydrol_Est"/>
</dbReference>
<evidence type="ECO:0000313" key="4">
    <source>
        <dbReference type="EMBL" id="MEE2052472.1"/>
    </source>
</evidence>
<comment type="caution">
    <text evidence="4">The sequence shown here is derived from an EMBL/GenBank/DDBJ whole genome shotgun (WGS) entry which is preliminary data.</text>
</comment>
<keyword evidence="1" id="KW-0732">Signal</keyword>
<protein>
    <submittedName>
        <fullName evidence="4">Alpha/beta hydrolase</fullName>
    </submittedName>
</protein>